<evidence type="ECO:0000313" key="2">
    <source>
        <dbReference type="EMBL" id="GIY93482.1"/>
    </source>
</evidence>
<sequence length="95" mass="11313">MKKRTGKPRKDKTKSDGDIERDRDKENNRDHPQLQFKRSRCNLSNDRNGDKTMIDLKEISEIYNESSPEWKLAITGRWRIAEMENRTGIKMKLFS</sequence>
<name>A0AAV4XFS2_CAEEX</name>
<reference evidence="2 3" key="1">
    <citation type="submission" date="2021-06" db="EMBL/GenBank/DDBJ databases">
        <title>Caerostris extrusa draft genome.</title>
        <authorList>
            <person name="Kono N."/>
            <person name="Arakawa K."/>
        </authorList>
    </citation>
    <scope>NUCLEOTIDE SEQUENCE [LARGE SCALE GENOMIC DNA]</scope>
</reference>
<evidence type="ECO:0000313" key="3">
    <source>
        <dbReference type="Proteomes" id="UP001054945"/>
    </source>
</evidence>
<protein>
    <submittedName>
        <fullName evidence="2">Uncharacterized protein</fullName>
    </submittedName>
</protein>
<dbReference type="Proteomes" id="UP001054945">
    <property type="component" value="Unassembled WGS sequence"/>
</dbReference>
<comment type="caution">
    <text evidence="2">The sequence shown here is derived from an EMBL/GenBank/DDBJ whole genome shotgun (WGS) entry which is preliminary data.</text>
</comment>
<proteinExistence type="predicted"/>
<dbReference type="AlphaFoldDB" id="A0AAV4XFS2"/>
<accession>A0AAV4XFS2</accession>
<dbReference type="EMBL" id="BPLR01017665">
    <property type="protein sequence ID" value="GIY93482.1"/>
    <property type="molecule type" value="Genomic_DNA"/>
</dbReference>
<feature type="region of interest" description="Disordered" evidence="1">
    <location>
        <begin position="1"/>
        <end position="50"/>
    </location>
</feature>
<gene>
    <name evidence="2" type="ORF">CEXT_712711</name>
</gene>
<organism evidence="2 3">
    <name type="scientific">Caerostris extrusa</name>
    <name type="common">Bark spider</name>
    <name type="synonym">Caerostris bankana</name>
    <dbReference type="NCBI Taxonomy" id="172846"/>
    <lineage>
        <taxon>Eukaryota</taxon>
        <taxon>Metazoa</taxon>
        <taxon>Ecdysozoa</taxon>
        <taxon>Arthropoda</taxon>
        <taxon>Chelicerata</taxon>
        <taxon>Arachnida</taxon>
        <taxon>Araneae</taxon>
        <taxon>Araneomorphae</taxon>
        <taxon>Entelegynae</taxon>
        <taxon>Araneoidea</taxon>
        <taxon>Araneidae</taxon>
        <taxon>Caerostris</taxon>
    </lineage>
</organism>
<feature type="compositionally biased region" description="Basic and acidic residues" evidence="1">
    <location>
        <begin position="13"/>
        <end position="32"/>
    </location>
</feature>
<feature type="compositionally biased region" description="Basic residues" evidence="1">
    <location>
        <begin position="1"/>
        <end position="12"/>
    </location>
</feature>
<keyword evidence="3" id="KW-1185">Reference proteome</keyword>
<evidence type="ECO:0000256" key="1">
    <source>
        <dbReference type="SAM" id="MobiDB-lite"/>
    </source>
</evidence>